<evidence type="ECO:0000313" key="4">
    <source>
        <dbReference type="Proteomes" id="UP000266482"/>
    </source>
</evidence>
<reference evidence="3 4" key="1">
    <citation type="submission" date="2018-09" db="EMBL/GenBank/DDBJ databases">
        <title>Paenibacillus aracenensis nov. sp. isolated from a cave in southern Spain.</title>
        <authorList>
            <person name="Jurado V."/>
            <person name="Gutierrez-Patricio S."/>
            <person name="Gonzalez-Pimentel J.L."/>
            <person name="Miller A.Z."/>
            <person name="Laiz L."/>
            <person name="Saiz-Jimenez C."/>
        </authorList>
    </citation>
    <scope>NUCLEOTIDE SEQUENCE [LARGE SCALE GENOMIC DNA]</scope>
    <source>
        <strain evidence="3 4">DSM 22867</strain>
    </source>
</reference>
<feature type="transmembrane region" description="Helical" evidence="1">
    <location>
        <begin position="23"/>
        <end position="48"/>
    </location>
</feature>
<proteinExistence type="predicted"/>
<keyword evidence="4" id="KW-1185">Reference proteome</keyword>
<dbReference type="SUPFAM" id="SSF55073">
    <property type="entry name" value="Nucleotide cyclase"/>
    <property type="match status" value="1"/>
</dbReference>
<organism evidence="3 4">
    <name type="scientific">Paenibacillus nanensis</name>
    <dbReference type="NCBI Taxonomy" id="393251"/>
    <lineage>
        <taxon>Bacteria</taxon>
        <taxon>Bacillati</taxon>
        <taxon>Bacillota</taxon>
        <taxon>Bacilli</taxon>
        <taxon>Bacillales</taxon>
        <taxon>Paenibacillaceae</taxon>
        <taxon>Paenibacillus</taxon>
    </lineage>
</organism>
<name>A0A3A1V0D2_9BACL</name>
<accession>A0A3A1V0D2</accession>
<protein>
    <submittedName>
        <fullName evidence="3">GGDEF domain-containing protein</fullName>
    </submittedName>
</protein>
<dbReference type="InterPro" id="IPR050469">
    <property type="entry name" value="Diguanylate_Cyclase"/>
</dbReference>
<dbReference type="InterPro" id="IPR000160">
    <property type="entry name" value="GGDEF_dom"/>
</dbReference>
<dbReference type="EMBL" id="QXQA01000003">
    <property type="protein sequence ID" value="RIX53955.1"/>
    <property type="molecule type" value="Genomic_DNA"/>
</dbReference>
<dbReference type="InterPro" id="IPR029787">
    <property type="entry name" value="Nucleotide_cyclase"/>
</dbReference>
<keyword evidence="1" id="KW-0472">Membrane</keyword>
<evidence type="ECO:0000256" key="1">
    <source>
        <dbReference type="SAM" id="Phobius"/>
    </source>
</evidence>
<dbReference type="AlphaFoldDB" id="A0A3A1V0D2"/>
<dbReference type="Proteomes" id="UP000266482">
    <property type="component" value="Unassembled WGS sequence"/>
</dbReference>
<dbReference type="Gene3D" id="3.30.70.270">
    <property type="match status" value="1"/>
</dbReference>
<evidence type="ECO:0000313" key="3">
    <source>
        <dbReference type="EMBL" id="RIX53955.1"/>
    </source>
</evidence>
<feature type="domain" description="GGDEF" evidence="2">
    <location>
        <begin position="154"/>
        <end position="292"/>
    </location>
</feature>
<dbReference type="PROSITE" id="PS50887">
    <property type="entry name" value="GGDEF"/>
    <property type="match status" value="1"/>
</dbReference>
<sequence length="293" mass="33501">MIQGSAAYYLFQLFDYHDQHHVILFWLLLVALILVTAVLSDTFLIVVFSLLGDIKTKKDMISFVKSRSLLDLAKTALSNGLLILFLQENNWTAIMGLFLLNYLVSQSYLIKAQNAQDKNERDKYEKMAYTDFLTGVSNRAYMDVKLKEWNGSDEPLGIVVTDIDKFKRINDTYNHHVGDRVIQHFAETLKSHLKKEDVLIRSGGEEFIVFLRHRSFEQCFLLMEGLRMETENRKVHAEFGGESVEVGYTASFGLYYCSDRSAVSLEKGCVLADQLLLQAKQQGRNRVMAGKGE</sequence>
<dbReference type="InterPro" id="IPR043128">
    <property type="entry name" value="Rev_trsase/Diguanyl_cyclase"/>
</dbReference>
<dbReference type="CDD" id="cd01949">
    <property type="entry name" value="GGDEF"/>
    <property type="match status" value="1"/>
</dbReference>
<dbReference type="RefSeq" id="WP_119598701.1">
    <property type="nucleotide sequence ID" value="NZ_QXQA01000003.1"/>
</dbReference>
<dbReference type="Pfam" id="PF00990">
    <property type="entry name" value="GGDEF"/>
    <property type="match status" value="1"/>
</dbReference>
<dbReference type="PANTHER" id="PTHR45138">
    <property type="entry name" value="REGULATORY COMPONENTS OF SENSORY TRANSDUCTION SYSTEM"/>
    <property type="match status" value="1"/>
</dbReference>
<keyword evidence="1" id="KW-1133">Transmembrane helix</keyword>
<dbReference type="SMART" id="SM00267">
    <property type="entry name" value="GGDEF"/>
    <property type="match status" value="1"/>
</dbReference>
<dbReference type="GO" id="GO:0052621">
    <property type="term" value="F:diguanylate cyclase activity"/>
    <property type="evidence" value="ECO:0007669"/>
    <property type="project" value="TreeGrafter"/>
</dbReference>
<dbReference type="NCBIfam" id="TIGR00254">
    <property type="entry name" value="GGDEF"/>
    <property type="match status" value="1"/>
</dbReference>
<evidence type="ECO:0000259" key="2">
    <source>
        <dbReference type="PROSITE" id="PS50887"/>
    </source>
</evidence>
<dbReference type="OrthoDB" id="9759607at2"/>
<gene>
    <name evidence="3" type="ORF">D3P08_06800</name>
</gene>
<keyword evidence="1" id="KW-0812">Transmembrane</keyword>
<comment type="caution">
    <text evidence="3">The sequence shown here is derived from an EMBL/GenBank/DDBJ whole genome shotgun (WGS) entry which is preliminary data.</text>
</comment>
<dbReference type="PANTHER" id="PTHR45138:SF9">
    <property type="entry name" value="DIGUANYLATE CYCLASE DGCM-RELATED"/>
    <property type="match status" value="1"/>
</dbReference>